<keyword evidence="4" id="KW-0732">Signal</keyword>
<evidence type="ECO:0000256" key="2">
    <source>
        <dbReference type="ARBA" id="ARBA00005227"/>
    </source>
</evidence>
<keyword evidence="6 8" id="KW-0472">Membrane</keyword>
<proteinExistence type="inferred from homology"/>
<comment type="function">
    <text evidence="7">Plays an essential role in autophagy.</text>
</comment>
<accession>A0A7J7IUV6</accession>
<reference evidence="9" key="1">
    <citation type="submission" date="2020-06" db="EMBL/GenBank/DDBJ databases">
        <title>Draft genome of Bugula neritina, a colonial animal packing powerful symbionts and potential medicines.</title>
        <authorList>
            <person name="Rayko M."/>
        </authorList>
    </citation>
    <scope>NUCLEOTIDE SEQUENCE [LARGE SCALE GENOMIC DNA]</scope>
    <source>
        <strain evidence="9">Kwan_BN1</strain>
    </source>
</reference>
<sequence>MTVRINYDVLYFILIIFVFQVSAFAKFKENDKVEVYVNKVGPYFNVHETYHYYEIPVCSPEKIEHKALTLGEVLDGDRMAKSLYNVEFKKNVEDVKLCDKTYSAEQLGQIRDAIEDLYYFEFVIDELPVRGFIGHLSEEGILPHRHKMYLYTKLHFMFQYNGENIITANVSTSENHALDITEESPNVLVTFSYSVTWKATEATTKDRASFIKKSKFFPQTLEIHWLSVINSMVLIVLLVGFVVIILSRVLKNDFAKYNDDMDAEEDQEDNGWKIIHTDVFRFPKQKSLFCAVLGVGSQFLTVATGCLLLALLGTFNVHKHGQLNTAAIILYAFTSGVAGYVAASMYKMMDGERWVWNINLTSCLFAVPLFIVWSVMNSVAWAYGSTQALPWTTILFWYPSGLSYDSLVVVGYPLTVIGGIFGKNSASTFDSPCRTKNIARELPRLPWFRSAPIQLFIGGFLPFSAISVELYYIFSTLWGREHYTLWGILGIVYIMVLMVTACITVALVYFQLNAEDYRWWWRSIFTAGSASLFVLGYSMFFFYNRSSMSGALQTVQFFGYTILTCYIFFLSLGTVGFFSALKFVRYIYANIKMD</sequence>
<feature type="transmembrane region" description="Helical" evidence="8">
    <location>
        <begin position="453"/>
        <end position="474"/>
    </location>
</feature>
<dbReference type="GO" id="GO:0000421">
    <property type="term" value="C:autophagosome membrane"/>
    <property type="evidence" value="ECO:0007669"/>
    <property type="project" value="UniProtKB-SubCell"/>
</dbReference>
<organism evidence="9 10">
    <name type="scientific">Bugula neritina</name>
    <name type="common">Brown bryozoan</name>
    <name type="synonym">Sertularia neritina</name>
    <dbReference type="NCBI Taxonomy" id="10212"/>
    <lineage>
        <taxon>Eukaryota</taxon>
        <taxon>Metazoa</taxon>
        <taxon>Spiralia</taxon>
        <taxon>Lophotrochozoa</taxon>
        <taxon>Bryozoa</taxon>
        <taxon>Gymnolaemata</taxon>
        <taxon>Cheilostomatida</taxon>
        <taxon>Flustrina</taxon>
        <taxon>Buguloidea</taxon>
        <taxon>Bugulidae</taxon>
        <taxon>Bugula</taxon>
    </lineage>
</organism>
<dbReference type="OrthoDB" id="1666796at2759"/>
<dbReference type="PANTHER" id="PTHR10766">
    <property type="entry name" value="TRANSMEMBRANE 9 SUPERFAMILY PROTEIN"/>
    <property type="match status" value="1"/>
</dbReference>
<dbReference type="PANTHER" id="PTHR10766:SF177">
    <property type="entry name" value="TRANSMEMBRANE 9 SUPERFAMILY MEMBER 1"/>
    <property type="match status" value="1"/>
</dbReference>
<protein>
    <recommendedName>
        <fullName evidence="8">Transmembrane 9 superfamily member</fullName>
    </recommendedName>
</protein>
<feature type="transmembrane region" description="Helical" evidence="8">
    <location>
        <begin position="288"/>
        <end position="311"/>
    </location>
</feature>
<evidence type="ECO:0000256" key="1">
    <source>
        <dbReference type="ARBA" id="ARBA00004542"/>
    </source>
</evidence>
<name>A0A7J7IUV6_BUGNE</name>
<gene>
    <name evidence="9" type="ORF">EB796_023985</name>
</gene>
<comment type="caution">
    <text evidence="9">The sequence shown here is derived from an EMBL/GenBank/DDBJ whole genome shotgun (WGS) entry which is preliminary data.</text>
</comment>
<dbReference type="Pfam" id="PF02990">
    <property type="entry name" value="EMP70"/>
    <property type="match status" value="1"/>
</dbReference>
<dbReference type="InterPro" id="IPR004240">
    <property type="entry name" value="EMP70"/>
</dbReference>
<comment type="subcellular location">
    <subcellularLocation>
        <location evidence="1">Cytoplasmic vesicle</location>
        <location evidence="1">Autophagosome membrane</location>
        <topology evidence="1">Multi-pass membrane protein</topology>
    </subcellularLocation>
</comment>
<feature type="transmembrane region" description="Helical" evidence="8">
    <location>
        <begin position="323"/>
        <end position="342"/>
    </location>
</feature>
<evidence type="ECO:0000256" key="3">
    <source>
        <dbReference type="ARBA" id="ARBA00022692"/>
    </source>
</evidence>
<dbReference type="AlphaFoldDB" id="A0A7J7IUV6"/>
<keyword evidence="5 8" id="KW-1133">Transmembrane helix</keyword>
<keyword evidence="3 8" id="KW-0812">Transmembrane</keyword>
<evidence type="ECO:0000256" key="4">
    <source>
        <dbReference type="ARBA" id="ARBA00022729"/>
    </source>
</evidence>
<evidence type="ECO:0000256" key="7">
    <source>
        <dbReference type="ARBA" id="ARBA00037688"/>
    </source>
</evidence>
<feature type="transmembrane region" description="Helical" evidence="8">
    <location>
        <begin position="486"/>
        <end position="512"/>
    </location>
</feature>
<feature type="transmembrane region" description="Helical" evidence="8">
    <location>
        <begin position="555"/>
        <end position="584"/>
    </location>
</feature>
<evidence type="ECO:0000256" key="5">
    <source>
        <dbReference type="ARBA" id="ARBA00022989"/>
    </source>
</evidence>
<evidence type="ECO:0000256" key="6">
    <source>
        <dbReference type="ARBA" id="ARBA00023136"/>
    </source>
</evidence>
<dbReference type="GO" id="GO:0072657">
    <property type="term" value="P:protein localization to membrane"/>
    <property type="evidence" value="ECO:0007669"/>
    <property type="project" value="TreeGrafter"/>
</dbReference>
<feature type="transmembrane region" description="Helical" evidence="8">
    <location>
        <begin position="524"/>
        <end position="543"/>
    </location>
</feature>
<dbReference type="Proteomes" id="UP000593567">
    <property type="component" value="Unassembled WGS sequence"/>
</dbReference>
<feature type="transmembrane region" description="Helical" evidence="8">
    <location>
        <begin position="223"/>
        <end position="246"/>
    </location>
</feature>
<evidence type="ECO:0000313" key="10">
    <source>
        <dbReference type="Proteomes" id="UP000593567"/>
    </source>
</evidence>
<keyword evidence="10" id="KW-1185">Reference proteome</keyword>
<evidence type="ECO:0000313" key="9">
    <source>
        <dbReference type="EMBL" id="KAF6017703.1"/>
    </source>
</evidence>
<feature type="transmembrane region" description="Helical" evidence="8">
    <location>
        <begin position="396"/>
        <end position="421"/>
    </location>
</feature>
<evidence type="ECO:0000256" key="8">
    <source>
        <dbReference type="RuleBase" id="RU363079"/>
    </source>
</evidence>
<feature type="transmembrane region" description="Helical" evidence="8">
    <location>
        <begin position="354"/>
        <end position="376"/>
    </location>
</feature>
<dbReference type="EMBL" id="VXIV02003366">
    <property type="protein sequence ID" value="KAF6017703.1"/>
    <property type="molecule type" value="Genomic_DNA"/>
</dbReference>
<comment type="similarity">
    <text evidence="2 8">Belongs to the nonaspanin (TM9SF) (TC 9.A.2) family.</text>
</comment>